<dbReference type="SUPFAM" id="SSF54913">
    <property type="entry name" value="GlnB-like"/>
    <property type="match status" value="1"/>
</dbReference>
<dbReference type="PANTHER" id="PTHR35983">
    <property type="entry name" value="UPF0166 PROTEIN TM_0021"/>
    <property type="match status" value="1"/>
</dbReference>
<dbReference type="InterPro" id="IPR011322">
    <property type="entry name" value="N-reg_PII-like_a/b"/>
</dbReference>
<dbReference type="InterPro" id="IPR003793">
    <property type="entry name" value="UPF0166"/>
</dbReference>
<evidence type="ECO:0000313" key="3">
    <source>
        <dbReference type="Proteomes" id="UP000078390"/>
    </source>
</evidence>
<evidence type="ECO:0000313" key="2">
    <source>
        <dbReference type="EMBL" id="OAQ20437.1"/>
    </source>
</evidence>
<dbReference type="RefSeq" id="WP_068670882.1">
    <property type="nucleotide sequence ID" value="NZ_LWLG01000011.1"/>
</dbReference>
<evidence type="ECO:0000256" key="1">
    <source>
        <dbReference type="ARBA" id="ARBA00010554"/>
    </source>
</evidence>
<name>A0A179D2Z8_9BACT</name>
<dbReference type="PANTHER" id="PTHR35983:SF1">
    <property type="entry name" value="UPF0166 PROTEIN TM_0021"/>
    <property type="match status" value="1"/>
</dbReference>
<reference evidence="2 3" key="1">
    <citation type="submission" date="2016-04" db="EMBL/GenBank/DDBJ databases">
        <title>Genome analysis of Thermosulfurimonas dismutans, the first thermophilic sulfur-disproportionating bacterium of the phylum Thermodesulfobacteria.</title>
        <authorList>
            <person name="Mardanov A.V."/>
            <person name="Beletsky A.V."/>
            <person name="Kadnikov V.V."/>
            <person name="Slobodkin A.I."/>
            <person name="Ravin N.V."/>
        </authorList>
    </citation>
    <scope>NUCLEOTIDE SEQUENCE [LARGE SCALE GENOMIC DNA]</scope>
    <source>
        <strain evidence="2 3">S95</strain>
    </source>
</reference>
<gene>
    <name evidence="2" type="ORF">TDIS_1481</name>
</gene>
<dbReference type="EMBL" id="LWLG01000011">
    <property type="protein sequence ID" value="OAQ20437.1"/>
    <property type="molecule type" value="Genomic_DNA"/>
</dbReference>
<comment type="caution">
    <text evidence="2">The sequence shown here is derived from an EMBL/GenBank/DDBJ whole genome shotgun (WGS) entry which is preliminary data.</text>
</comment>
<accession>A0A179D2Z8</accession>
<organism evidence="2 3">
    <name type="scientific">Thermosulfurimonas dismutans</name>
    <dbReference type="NCBI Taxonomy" id="999894"/>
    <lineage>
        <taxon>Bacteria</taxon>
        <taxon>Pseudomonadati</taxon>
        <taxon>Thermodesulfobacteriota</taxon>
        <taxon>Thermodesulfobacteria</taxon>
        <taxon>Thermodesulfobacteriales</taxon>
        <taxon>Thermodesulfobacteriaceae</taxon>
        <taxon>Thermosulfurimonas</taxon>
    </lineage>
</organism>
<sequence length="113" mass="13000">MKEKCVLLSIYVDEDEKLGKKPLYKVILDFLRERDIHGLTLFKGVYGYGPDKKVHSASLLRASENLPLKIEVVETLEKVEDILPELERILTRGMITVTELYTICHKNPPCEND</sequence>
<comment type="similarity">
    <text evidence="1">Belongs to the UPF0166 family.</text>
</comment>
<keyword evidence="3" id="KW-1185">Reference proteome</keyword>
<proteinExistence type="inferred from homology"/>
<dbReference type="Gene3D" id="3.30.70.120">
    <property type="match status" value="1"/>
</dbReference>
<dbReference type="InterPro" id="IPR015867">
    <property type="entry name" value="N-reg_PII/ATP_PRibTrfase_C"/>
</dbReference>
<dbReference type="Pfam" id="PF02641">
    <property type="entry name" value="DUF190"/>
    <property type="match status" value="1"/>
</dbReference>
<dbReference type="AlphaFoldDB" id="A0A179D2Z8"/>
<dbReference type="STRING" id="999894.TDIS_1481"/>
<dbReference type="Proteomes" id="UP000078390">
    <property type="component" value="Unassembled WGS sequence"/>
</dbReference>
<protein>
    <submittedName>
        <fullName evidence="2">Uncharacterized protein</fullName>
    </submittedName>
</protein>
<dbReference type="OrthoDB" id="9795599at2"/>